<dbReference type="OrthoDB" id="10665934at2759"/>
<dbReference type="AlphaFoldDB" id="A0A1E7EM48"/>
<keyword evidence="2" id="KW-0472">Membrane</keyword>
<dbReference type="Proteomes" id="UP000095751">
    <property type="component" value="Unassembled WGS sequence"/>
</dbReference>
<name>A0A1E7EM48_9STRA</name>
<dbReference type="EMBL" id="KV784405">
    <property type="protein sequence ID" value="OEU06643.1"/>
    <property type="molecule type" value="Genomic_DNA"/>
</dbReference>
<sequence>MSSELTERRRPRRRRRQSSSAYRIIPSSMIIFYAIGVLSILVSSPPYYLLVQDHFVVGVEAWTANSNNQNHDMRFSRRRFSIRSSSSPLLMATMFPSTAEKKKKKKKNIGLFPSSSSSEKKNIHETMPMTKRSDNNKKSPASILFTAIVAATFFACSTTVLPAVATAANDNYNNNNNNNNAFVTTTRSLSSSSASSMTVSSSLESLTTLNSNSYSNTMEQDLVKTLKAPTADQPQIPFPGTTRAREAAATTSTTQSKKKKIAKTASSKNQQFIVPVQLSIEKSSSLPSQQERPYNGADVLVLQVLTDRPPLSDVSSSSALVVSESSSLSTKILGGAQIPIGAIGSNFPVRFSLGPLNSVVGQEDEWKAFSSSKDLWLRASICRDTDNDNPETINTNSAATASSSSSLAPCPISKTPILEGIGFSKWINFSNIQQQQQQQQDGGDSSADSKSGNDKIGIRAPATVILTTTVTATGVSSTK</sequence>
<feature type="region of interest" description="Disordered" evidence="1">
    <location>
        <begin position="97"/>
        <end position="137"/>
    </location>
</feature>
<keyword evidence="2" id="KW-0812">Transmembrane</keyword>
<accession>A0A1E7EM48</accession>
<reference evidence="3 4" key="1">
    <citation type="submission" date="2016-09" db="EMBL/GenBank/DDBJ databases">
        <title>Extensive genetic diversity and differential bi-allelic expression allows diatom success in the polar Southern Ocean.</title>
        <authorList>
            <consortium name="DOE Joint Genome Institute"/>
            <person name="Mock T."/>
            <person name="Otillar R.P."/>
            <person name="Strauss J."/>
            <person name="Dupont C."/>
            <person name="Frickenhaus S."/>
            <person name="Maumus F."/>
            <person name="Mcmullan M."/>
            <person name="Sanges R."/>
            <person name="Schmutz J."/>
            <person name="Toseland A."/>
            <person name="Valas R."/>
            <person name="Veluchamy A."/>
            <person name="Ward B.J."/>
            <person name="Allen A."/>
            <person name="Barry K."/>
            <person name="Falciatore A."/>
            <person name="Ferrante M."/>
            <person name="Fortunato A.E."/>
            <person name="Gloeckner G."/>
            <person name="Gruber A."/>
            <person name="Hipkin R."/>
            <person name="Janech M."/>
            <person name="Kroth P."/>
            <person name="Leese F."/>
            <person name="Lindquist E."/>
            <person name="Lyon B.R."/>
            <person name="Martin J."/>
            <person name="Mayer C."/>
            <person name="Parker M."/>
            <person name="Quesneville H."/>
            <person name="Raymond J."/>
            <person name="Uhlig C."/>
            <person name="Valentin K.U."/>
            <person name="Worden A.Z."/>
            <person name="Armbrust E.V."/>
            <person name="Bowler C."/>
            <person name="Green B."/>
            <person name="Moulton V."/>
            <person name="Van Oosterhout C."/>
            <person name="Grigoriev I."/>
        </authorList>
    </citation>
    <scope>NUCLEOTIDE SEQUENCE [LARGE SCALE GENOMIC DNA]</scope>
    <source>
        <strain evidence="3 4">CCMP1102</strain>
    </source>
</reference>
<feature type="compositionally biased region" description="Low complexity" evidence="1">
    <location>
        <begin position="433"/>
        <end position="450"/>
    </location>
</feature>
<evidence type="ECO:0000256" key="2">
    <source>
        <dbReference type="SAM" id="Phobius"/>
    </source>
</evidence>
<keyword evidence="2" id="KW-1133">Transmembrane helix</keyword>
<evidence type="ECO:0000313" key="3">
    <source>
        <dbReference type="EMBL" id="OEU06643.1"/>
    </source>
</evidence>
<feature type="region of interest" description="Disordered" evidence="1">
    <location>
        <begin position="432"/>
        <end position="458"/>
    </location>
</feature>
<keyword evidence="4" id="KW-1185">Reference proteome</keyword>
<proteinExistence type="predicted"/>
<feature type="transmembrane region" description="Helical" evidence="2">
    <location>
        <begin position="141"/>
        <end position="165"/>
    </location>
</feature>
<dbReference type="KEGG" id="fcy:FRACYDRAFT_254196"/>
<evidence type="ECO:0000313" key="4">
    <source>
        <dbReference type="Proteomes" id="UP000095751"/>
    </source>
</evidence>
<feature type="region of interest" description="Disordered" evidence="1">
    <location>
        <begin position="231"/>
        <end position="261"/>
    </location>
</feature>
<protein>
    <submittedName>
        <fullName evidence="3">Chitinase-like protein</fullName>
    </submittedName>
</protein>
<organism evidence="3 4">
    <name type="scientific">Fragilariopsis cylindrus CCMP1102</name>
    <dbReference type="NCBI Taxonomy" id="635003"/>
    <lineage>
        <taxon>Eukaryota</taxon>
        <taxon>Sar</taxon>
        <taxon>Stramenopiles</taxon>
        <taxon>Ochrophyta</taxon>
        <taxon>Bacillariophyta</taxon>
        <taxon>Bacillariophyceae</taxon>
        <taxon>Bacillariophycidae</taxon>
        <taxon>Bacillariales</taxon>
        <taxon>Bacillariaceae</taxon>
        <taxon>Fragilariopsis</taxon>
    </lineage>
</organism>
<feature type="transmembrane region" description="Helical" evidence="2">
    <location>
        <begin position="21"/>
        <end position="42"/>
    </location>
</feature>
<dbReference type="InParanoid" id="A0A1E7EM48"/>
<evidence type="ECO:0000256" key="1">
    <source>
        <dbReference type="SAM" id="MobiDB-lite"/>
    </source>
</evidence>
<gene>
    <name evidence="3" type="primary">CHI9</name>
    <name evidence="3" type="ORF">FRACYDRAFT_254196</name>
</gene>